<proteinExistence type="predicted"/>
<name>A0ABQ4QCV7_9HYPH</name>
<dbReference type="Pfam" id="PF04237">
    <property type="entry name" value="YjbR"/>
    <property type="match status" value="1"/>
</dbReference>
<accession>A0ABQ4QCV7</accession>
<dbReference type="EMBL" id="BPQG01000005">
    <property type="protein sequence ID" value="GJD42544.1"/>
    <property type="molecule type" value="Genomic_DNA"/>
</dbReference>
<dbReference type="InterPro" id="IPR058532">
    <property type="entry name" value="YjbR/MT2646/Rv2570-like"/>
</dbReference>
<organism evidence="1 2">
    <name type="scientific">Methylobacterium cerastii</name>
    <dbReference type="NCBI Taxonomy" id="932741"/>
    <lineage>
        <taxon>Bacteria</taxon>
        <taxon>Pseudomonadati</taxon>
        <taxon>Pseudomonadota</taxon>
        <taxon>Alphaproteobacteria</taxon>
        <taxon>Hyphomicrobiales</taxon>
        <taxon>Methylobacteriaceae</taxon>
        <taxon>Methylobacterium</taxon>
    </lineage>
</organism>
<keyword evidence="2" id="KW-1185">Reference proteome</keyword>
<evidence type="ECO:0008006" key="3">
    <source>
        <dbReference type="Google" id="ProtNLM"/>
    </source>
</evidence>
<dbReference type="Proteomes" id="UP001055117">
    <property type="component" value="Unassembled WGS sequence"/>
</dbReference>
<comment type="caution">
    <text evidence="1">The sequence shown here is derived from an EMBL/GenBank/DDBJ whole genome shotgun (WGS) entry which is preliminary data.</text>
</comment>
<sequence length="116" mass="12796">MGVDIEHVKTLIATLEAVTSGPHFHRTAFRTPRKTFATLDEAALDINLMFDPDHRDFFCELVPEAFRPVPGGWGRMGATRCDLSAVDEATLRSALAAAHRLAAPKPRTRRRRDGGA</sequence>
<evidence type="ECO:0000313" key="2">
    <source>
        <dbReference type="Proteomes" id="UP001055117"/>
    </source>
</evidence>
<reference evidence="1 2" key="1">
    <citation type="journal article" date="2021" name="Front. Microbiol.">
        <title>Comprehensive Comparative Genomics and Phenotyping of Methylobacterium Species.</title>
        <authorList>
            <person name="Alessa O."/>
            <person name="Ogura Y."/>
            <person name="Fujitani Y."/>
            <person name="Takami H."/>
            <person name="Hayashi T."/>
            <person name="Sahin N."/>
            <person name="Tani A."/>
        </authorList>
    </citation>
    <scope>NUCLEOTIDE SEQUENCE [LARGE SCALE GENOMIC DNA]</scope>
    <source>
        <strain evidence="1 2">DSM 23679</strain>
    </source>
</reference>
<dbReference type="SUPFAM" id="SSF142906">
    <property type="entry name" value="YjbR-like"/>
    <property type="match status" value="1"/>
</dbReference>
<dbReference type="RefSeq" id="WP_147813309.1">
    <property type="nucleotide sequence ID" value="NZ_BPQG01000005.1"/>
</dbReference>
<protein>
    <recommendedName>
        <fullName evidence="3">MmcQ/YjbR family DNA-binding protein</fullName>
    </recommendedName>
</protein>
<dbReference type="InterPro" id="IPR038056">
    <property type="entry name" value="YjbR-like_sf"/>
</dbReference>
<gene>
    <name evidence="1" type="ORF">AFCDBAGC_0382</name>
</gene>
<evidence type="ECO:0000313" key="1">
    <source>
        <dbReference type="EMBL" id="GJD42544.1"/>
    </source>
</evidence>